<dbReference type="STRING" id="334426.A0A0R3PJW8"/>
<dbReference type="OrthoDB" id="6499288at2759"/>
<sequence>MENETLRINDEERGENYVVGKNIVAKKAEKFHRKGITGPELLNNMPSGVMACPFVEHGCHKVGNEMEVKLHERDDRWNYELYIIDVAPELMQKYSLITVKDKLSEKILFGATSSCPLAMRGGEIAKEPLTYAA</sequence>
<dbReference type="EMBL" id="UYYA01003831">
    <property type="protein sequence ID" value="VDM56391.1"/>
    <property type="molecule type" value="Genomic_DNA"/>
</dbReference>
<name>A0A0R3PJW8_ANGCS</name>
<organism evidence="3">
    <name type="scientific">Angiostrongylus costaricensis</name>
    <name type="common">Nematode worm</name>
    <dbReference type="NCBI Taxonomy" id="334426"/>
    <lineage>
        <taxon>Eukaryota</taxon>
        <taxon>Metazoa</taxon>
        <taxon>Ecdysozoa</taxon>
        <taxon>Nematoda</taxon>
        <taxon>Chromadorea</taxon>
        <taxon>Rhabditida</taxon>
        <taxon>Rhabditina</taxon>
        <taxon>Rhabditomorpha</taxon>
        <taxon>Strongyloidea</taxon>
        <taxon>Metastrongylidae</taxon>
        <taxon>Angiostrongylus</taxon>
    </lineage>
</organism>
<dbReference type="AlphaFoldDB" id="A0A0R3PJW8"/>
<keyword evidence="2" id="KW-1185">Reference proteome</keyword>
<evidence type="ECO:0000313" key="1">
    <source>
        <dbReference type="EMBL" id="VDM56391.1"/>
    </source>
</evidence>
<evidence type="ECO:0000313" key="2">
    <source>
        <dbReference type="Proteomes" id="UP000267027"/>
    </source>
</evidence>
<dbReference type="Proteomes" id="UP000267027">
    <property type="component" value="Unassembled WGS sequence"/>
</dbReference>
<protein>
    <submittedName>
        <fullName evidence="3">Peptidase_M24 domain-containing protein</fullName>
    </submittedName>
</protein>
<gene>
    <name evidence="1" type="ORF">ACOC_LOCUS4806</name>
</gene>
<accession>A0A0R3PJW8</accession>
<dbReference type="WBParaSite" id="ACOC_0000480501-mRNA-1">
    <property type="protein sequence ID" value="ACOC_0000480501-mRNA-1"/>
    <property type="gene ID" value="ACOC_0000480501"/>
</dbReference>
<proteinExistence type="predicted"/>
<reference evidence="1 2" key="2">
    <citation type="submission" date="2018-11" db="EMBL/GenBank/DDBJ databases">
        <authorList>
            <consortium name="Pathogen Informatics"/>
        </authorList>
    </citation>
    <scope>NUCLEOTIDE SEQUENCE [LARGE SCALE GENOMIC DNA]</scope>
    <source>
        <strain evidence="1 2">Costa Rica</strain>
    </source>
</reference>
<reference evidence="3" key="1">
    <citation type="submission" date="2017-02" db="UniProtKB">
        <authorList>
            <consortium name="WormBaseParasite"/>
        </authorList>
    </citation>
    <scope>IDENTIFICATION</scope>
</reference>
<evidence type="ECO:0000313" key="3">
    <source>
        <dbReference type="WBParaSite" id="ACOC_0000480501-mRNA-1"/>
    </source>
</evidence>